<name>B2TPU1_CLOBB</name>
<dbReference type="Pfam" id="PF12724">
    <property type="entry name" value="Flavodoxin_5"/>
    <property type="match status" value="1"/>
</dbReference>
<dbReference type="AlphaFoldDB" id="B2TPU1"/>
<accession>B2TPU1</accession>
<dbReference type="KEGG" id="cbk:CLL_A2176"/>
<dbReference type="GO" id="GO:0010181">
    <property type="term" value="F:FMN binding"/>
    <property type="evidence" value="ECO:0007669"/>
    <property type="project" value="InterPro"/>
</dbReference>
<dbReference type="Gene3D" id="3.40.50.360">
    <property type="match status" value="1"/>
</dbReference>
<evidence type="ECO:0000313" key="2">
    <source>
        <dbReference type="EMBL" id="ACD23511.1"/>
    </source>
</evidence>
<dbReference type="GO" id="GO:0006783">
    <property type="term" value="P:heme biosynthetic process"/>
    <property type="evidence" value="ECO:0007669"/>
    <property type="project" value="TreeGrafter"/>
</dbReference>
<dbReference type="InterPro" id="IPR029039">
    <property type="entry name" value="Flavoprotein-like_sf"/>
</dbReference>
<dbReference type="InterPro" id="IPR001226">
    <property type="entry name" value="Flavodoxin_CS"/>
</dbReference>
<dbReference type="GO" id="GO:0009055">
    <property type="term" value="F:electron transfer activity"/>
    <property type="evidence" value="ECO:0007669"/>
    <property type="project" value="InterPro"/>
</dbReference>
<reference evidence="2" key="1">
    <citation type="submission" date="2009-06" db="EMBL/GenBank/DDBJ databases">
        <authorList>
            <consortium name="US DOE Joint Genome Institute (JGI-PGF)"/>
            <person name="Lucas S."/>
            <person name="Copeland A."/>
            <person name="Lapidus A."/>
            <person name="Glavina del Rio T."/>
            <person name="Dalin E."/>
            <person name="Tice H."/>
            <person name="Bruce D."/>
            <person name="Goodwin L."/>
            <person name="Pitluck S."/>
            <person name="Kyrpides N."/>
            <person name="Mavromatis K."/>
            <person name="Ivanova N."/>
            <person name="Saunders E."/>
            <person name="Brettin T."/>
            <person name="Detter J.C."/>
            <person name="Han C."/>
            <person name="Larimer F."/>
            <person name="Land M."/>
            <person name="Hauser L."/>
            <person name="Markowitz V."/>
            <person name="Cheng J.-F."/>
            <person name="Hugenholtz P."/>
            <person name="Woyke T."/>
            <person name="Wu D."/>
            <person name="Gronow S."/>
            <person name="Klenk H.-P."/>
            <person name="Eisen J.A."/>
        </authorList>
    </citation>
    <scope>NUCLEOTIDE SEQUENCE</scope>
    <source>
        <strain evidence="2">Eklund 17B</strain>
    </source>
</reference>
<reference evidence="2" key="2">
    <citation type="submission" date="2009-08" db="EMBL/GenBank/DDBJ databases">
        <authorList>
            <person name="Shrivastava S."/>
            <person name="Brinkac L.M."/>
            <person name="Dodson R.J."/>
            <person name="Harkins D.M."/>
            <person name="Durkin A.S."/>
            <person name="Sutton G."/>
        </authorList>
    </citation>
    <scope>NUCLEOTIDE SEQUENCE</scope>
    <source>
        <strain evidence="2">Eklund 17B</strain>
    </source>
</reference>
<organism evidence="2">
    <name type="scientific">Clostridium botulinum (strain Eklund 17B / Type B)</name>
    <dbReference type="NCBI Taxonomy" id="935198"/>
    <lineage>
        <taxon>Bacteria</taxon>
        <taxon>Bacillati</taxon>
        <taxon>Bacillota</taxon>
        <taxon>Clostridia</taxon>
        <taxon>Eubacteriales</taxon>
        <taxon>Clostridiaceae</taxon>
        <taxon>Clostridium</taxon>
    </lineage>
</organism>
<dbReference type="GO" id="GO:0070819">
    <property type="term" value="F:menaquinone-dependent protoporphyrinogen oxidase activity"/>
    <property type="evidence" value="ECO:0007669"/>
    <property type="project" value="TreeGrafter"/>
</dbReference>
<proteinExistence type="predicted"/>
<feature type="domain" description="Flavodoxin" evidence="1">
    <location>
        <begin position="5"/>
        <end position="143"/>
    </location>
</feature>
<dbReference type="HOGENOM" id="CLU_108839_0_0_9"/>
<protein>
    <recommendedName>
        <fullName evidence="1">Flavodoxin domain-containing protein</fullName>
    </recommendedName>
</protein>
<dbReference type="EMBL" id="CP001056">
    <property type="protein sequence ID" value="ACD23511.1"/>
    <property type="molecule type" value="Genomic_DNA"/>
</dbReference>
<dbReference type="PANTHER" id="PTHR38030:SF2">
    <property type="entry name" value="PROTOPORPHYRINOGEN IX DEHYDROGENASE [QUINONE]"/>
    <property type="match status" value="1"/>
</dbReference>
<dbReference type="PANTHER" id="PTHR38030">
    <property type="entry name" value="PROTOPORPHYRINOGEN IX DEHYDROGENASE [MENAQUINONE]"/>
    <property type="match status" value="1"/>
</dbReference>
<evidence type="ECO:0000259" key="1">
    <source>
        <dbReference type="Pfam" id="PF12724"/>
    </source>
</evidence>
<dbReference type="InterPro" id="IPR026816">
    <property type="entry name" value="Flavodoxin_dom"/>
</dbReference>
<gene>
    <name evidence="2" type="ordered locus">CLL_A2176</name>
</gene>
<sequence length="181" mass="20920">MNKTIVVYQSKYGSTKKYAEWISEELSCDLFERKNITPNQLEYYETIIYGGGLYAGGVSGIKLITKSFEQLKNKDIIIFTCGLADPKDEINVKGIREGLNKVLPEEIKDTIKIFHLRGAIDYSKLGIVHKYMMSMLYKMTLKKNYESLREEEKEMIDTYGKVVNFMDKETINPIVLYAKNL</sequence>
<accession>U4PLG6</accession>
<dbReference type="SUPFAM" id="SSF52218">
    <property type="entry name" value="Flavoproteins"/>
    <property type="match status" value="1"/>
</dbReference>
<dbReference type="InterPro" id="IPR052200">
    <property type="entry name" value="Protoporphyrinogen_IX_DH"/>
</dbReference>
<dbReference type="PATRIC" id="fig|935198.13.peg.2130"/>
<dbReference type="PROSITE" id="PS00201">
    <property type="entry name" value="FLAVODOXIN"/>
    <property type="match status" value="1"/>
</dbReference>